<dbReference type="InterPro" id="IPR033643">
    <property type="entry name" value="SYLF_SH3YL1-like"/>
</dbReference>
<dbReference type="GO" id="GO:0051015">
    <property type="term" value="F:actin filament binding"/>
    <property type="evidence" value="ECO:0007669"/>
    <property type="project" value="TreeGrafter"/>
</dbReference>
<feature type="compositionally biased region" description="Polar residues" evidence="1">
    <location>
        <begin position="269"/>
        <end position="280"/>
    </location>
</feature>
<evidence type="ECO:0000256" key="1">
    <source>
        <dbReference type="SAM" id="MobiDB-lite"/>
    </source>
</evidence>
<feature type="region of interest" description="Disordered" evidence="1">
    <location>
        <begin position="248"/>
        <end position="289"/>
    </location>
</feature>
<protein>
    <recommendedName>
        <fullName evidence="2">Ysc84 actin-binding domain-containing protein</fullName>
    </recommendedName>
</protein>
<dbReference type="OrthoDB" id="443981at2759"/>
<dbReference type="GO" id="GO:0051017">
    <property type="term" value="P:actin filament bundle assembly"/>
    <property type="evidence" value="ECO:0007669"/>
    <property type="project" value="TreeGrafter"/>
</dbReference>
<evidence type="ECO:0000313" key="4">
    <source>
        <dbReference type="Proteomes" id="UP000306954"/>
    </source>
</evidence>
<dbReference type="GO" id="GO:0030479">
    <property type="term" value="C:actin cortical patch"/>
    <property type="evidence" value="ECO:0007669"/>
    <property type="project" value="TreeGrafter"/>
</dbReference>
<dbReference type="CDD" id="cd11525">
    <property type="entry name" value="SYLF_SH3YL1_like"/>
    <property type="match status" value="1"/>
</dbReference>
<proteinExistence type="predicted"/>
<dbReference type="InterPro" id="IPR051702">
    <property type="entry name" value="SH3_domain_YSC84-like"/>
</dbReference>
<dbReference type="PANTHER" id="PTHR15629:SF7">
    <property type="entry name" value="YSC84 ACTIN-BINDING DOMAIN-CONTAINING PROTEIN"/>
    <property type="match status" value="1"/>
</dbReference>
<reference evidence="3 4" key="1">
    <citation type="submission" date="2019-03" db="EMBL/GenBank/DDBJ databases">
        <title>Sequencing 23 genomes of Wallemia ichthyophaga.</title>
        <authorList>
            <person name="Gostincar C."/>
        </authorList>
    </citation>
    <scope>NUCLEOTIDE SEQUENCE [LARGE SCALE GENOMIC DNA]</scope>
    <source>
        <strain evidence="3 4">EXF-8621</strain>
    </source>
</reference>
<dbReference type="GO" id="GO:0035091">
    <property type="term" value="F:phosphatidylinositol binding"/>
    <property type="evidence" value="ECO:0007669"/>
    <property type="project" value="TreeGrafter"/>
</dbReference>
<accession>A0A4T0GZY4</accession>
<sequence length="289" mass="29731">MSFFKSVGDNAKKFSSQGFDMAKSGANSASSFAGDIAKRPELDFSLPRECDKAAEILQSFLANPDDPLSALNSIPKAVLERASGLAVFRIIKAGFLVTGRAGSGIVIARLDDGTWSAPSCIATGGVGWGLAVGADITDFVVVLNSKDAVDAFTLAGNLTIGGNISASAGPLGTGGGVQAALSDPSPLFSYSKSRGLFAGVSLEGTAIMERRDTNSAFYGTSIPAKDILGGRIPPPQIGEKMYTVIENAEDVDESSVPSRTHVPPPPPGNSSQSPATSRGQTLFDAEGRS</sequence>
<evidence type="ECO:0000313" key="3">
    <source>
        <dbReference type="EMBL" id="TIB07786.1"/>
    </source>
</evidence>
<feature type="domain" description="Ysc84 actin-binding" evidence="2">
    <location>
        <begin position="125"/>
        <end position="247"/>
    </location>
</feature>
<dbReference type="OMA" id="PTATGDH"/>
<dbReference type="PANTHER" id="PTHR15629">
    <property type="entry name" value="SH3YL1 PROTEIN"/>
    <property type="match status" value="1"/>
</dbReference>
<dbReference type="InterPro" id="IPR007461">
    <property type="entry name" value="Ysc84_actin-binding"/>
</dbReference>
<name>A0A4T0GZY4_WALIC</name>
<dbReference type="EMBL" id="SPOF01000076">
    <property type="protein sequence ID" value="TIB07786.1"/>
    <property type="molecule type" value="Genomic_DNA"/>
</dbReference>
<dbReference type="AlphaFoldDB" id="A0A4T0GZY4"/>
<dbReference type="GO" id="GO:0051666">
    <property type="term" value="P:actin cortical patch localization"/>
    <property type="evidence" value="ECO:0007669"/>
    <property type="project" value="TreeGrafter"/>
</dbReference>
<comment type="caution">
    <text evidence="3">The sequence shown here is derived from an EMBL/GenBank/DDBJ whole genome shotgun (WGS) entry which is preliminary data.</text>
</comment>
<evidence type="ECO:0000259" key="2">
    <source>
        <dbReference type="Pfam" id="PF04366"/>
    </source>
</evidence>
<organism evidence="3 4">
    <name type="scientific">Wallemia ichthyophaga</name>
    <dbReference type="NCBI Taxonomy" id="245174"/>
    <lineage>
        <taxon>Eukaryota</taxon>
        <taxon>Fungi</taxon>
        <taxon>Dikarya</taxon>
        <taxon>Basidiomycota</taxon>
        <taxon>Wallemiomycotina</taxon>
        <taxon>Wallemiomycetes</taxon>
        <taxon>Wallemiales</taxon>
        <taxon>Wallemiaceae</taxon>
        <taxon>Wallemia</taxon>
    </lineage>
</organism>
<dbReference type="Pfam" id="PF04366">
    <property type="entry name" value="Ysc84"/>
    <property type="match status" value="1"/>
</dbReference>
<gene>
    <name evidence="3" type="ORF">E3P90_03912</name>
</gene>
<dbReference type="Proteomes" id="UP000306954">
    <property type="component" value="Unassembled WGS sequence"/>
</dbReference>